<reference evidence="1" key="2">
    <citation type="submission" date="2025-08" db="UniProtKB">
        <authorList>
            <consortium name="Ensembl"/>
        </authorList>
    </citation>
    <scope>IDENTIFICATION</scope>
    <source>
        <strain evidence="1">broiler</strain>
    </source>
</reference>
<dbReference type="AlphaFoldDB" id="A0A8V0YZQ8"/>
<reference evidence="1" key="3">
    <citation type="submission" date="2025-09" db="UniProtKB">
        <authorList>
            <consortium name="Ensembl"/>
        </authorList>
    </citation>
    <scope>IDENTIFICATION</scope>
    <source>
        <strain evidence="1">broiler</strain>
    </source>
</reference>
<reference evidence="1" key="1">
    <citation type="submission" date="2020-11" db="EMBL/GenBank/DDBJ databases">
        <title>Gallus gallus (Chicken) genome, bGalGal1, GRCg7b, maternal haplotype autosomes + Z &amp; W.</title>
        <authorList>
            <person name="Warren W."/>
            <person name="Formenti G."/>
            <person name="Fedrigo O."/>
            <person name="Haase B."/>
            <person name="Mountcastle J."/>
            <person name="Balacco J."/>
            <person name="Tracey A."/>
            <person name="Schneider V."/>
            <person name="Okimoto R."/>
            <person name="Cheng H."/>
            <person name="Hawken R."/>
            <person name="Howe K."/>
            <person name="Jarvis E.D."/>
        </authorList>
    </citation>
    <scope>NUCLEOTIDE SEQUENCE [LARGE SCALE GENOMIC DNA]</scope>
    <source>
        <strain evidence="1">Broiler</strain>
    </source>
</reference>
<evidence type="ECO:0000313" key="2">
    <source>
        <dbReference type="Proteomes" id="UP000000539"/>
    </source>
</evidence>
<evidence type="ECO:0000313" key="1">
    <source>
        <dbReference type="Ensembl" id="ENSGALP00010023622.1"/>
    </source>
</evidence>
<protein>
    <submittedName>
        <fullName evidence="1">Uncharacterized protein</fullName>
    </submittedName>
</protein>
<dbReference type="Proteomes" id="UP000000539">
    <property type="component" value="Chromosome 21"/>
</dbReference>
<dbReference type="Ensembl" id="ENSGALT00010040657.1">
    <property type="protein sequence ID" value="ENSGALP00010023622.1"/>
    <property type="gene ID" value="ENSGALG00010016857.1"/>
</dbReference>
<proteinExistence type="predicted"/>
<keyword evidence="2" id="KW-1185">Reference proteome</keyword>
<accession>A0A8V0YZQ8</accession>
<organism evidence="1 2">
    <name type="scientific">Gallus gallus</name>
    <name type="common">Chicken</name>
    <dbReference type="NCBI Taxonomy" id="9031"/>
    <lineage>
        <taxon>Eukaryota</taxon>
        <taxon>Metazoa</taxon>
        <taxon>Chordata</taxon>
        <taxon>Craniata</taxon>
        <taxon>Vertebrata</taxon>
        <taxon>Euteleostomi</taxon>
        <taxon>Archelosauria</taxon>
        <taxon>Archosauria</taxon>
        <taxon>Dinosauria</taxon>
        <taxon>Saurischia</taxon>
        <taxon>Theropoda</taxon>
        <taxon>Coelurosauria</taxon>
        <taxon>Aves</taxon>
        <taxon>Neognathae</taxon>
        <taxon>Galloanserae</taxon>
        <taxon>Galliformes</taxon>
        <taxon>Phasianidae</taxon>
        <taxon>Phasianinae</taxon>
        <taxon>Gallus</taxon>
    </lineage>
</organism>
<sequence length="159" mass="17297">MSVPGGVQHHPCSECWRAVLAGRCSAASRLLAASWNRSVFHSKSLFFTSAWRRQHPLIPAPCYGAQVAACPYGSAGLGNGRGLVVTWPQSRTEGEKTRPHEPSVLLVQILFFLLPPLRALSGALKGCRHTASLQGLHCSQSQILPPQCLLCYSTSWLLH</sequence>
<name>A0A8V0YZQ8_CHICK</name>